<evidence type="ECO:0000256" key="9">
    <source>
        <dbReference type="SAM" id="SignalP"/>
    </source>
</evidence>
<dbReference type="InterPro" id="IPR023827">
    <property type="entry name" value="Peptidase_S8_Asp-AS"/>
</dbReference>
<dbReference type="InterPro" id="IPR010435">
    <property type="entry name" value="C5a/SBT2-like_Fn3"/>
</dbReference>
<dbReference type="EMBL" id="JAPCWZ010000003">
    <property type="protein sequence ID" value="KAK8873871.1"/>
    <property type="molecule type" value="Genomic_DNA"/>
</dbReference>
<dbReference type="PANTHER" id="PTHR43806">
    <property type="entry name" value="PEPTIDASE S8"/>
    <property type="match status" value="1"/>
</dbReference>
<evidence type="ECO:0000256" key="5">
    <source>
        <dbReference type="ARBA" id="ARBA00022825"/>
    </source>
</evidence>
<dbReference type="SUPFAM" id="SSF52743">
    <property type="entry name" value="Subtilisin-like"/>
    <property type="match status" value="1"/>
</dbReference>
<feature type="chain" id="PRO_5047168129" evidence="9">
    <location>
        <begin position="31"/>
        <end position="980"/>
    </location>
</feature>
<gene>
    <name evidence="12" type="ORF">PGQ11_004385</name>
</gene>
<dbReference type="PROSITE" id="PS51892">
    <property type="entry name" value="SUBTILASE"/>
    <property type="match status" value="1"/>
</dbReference>
<dbReference type="PROSITE" id="PS00138">
    <property type="entry name" value="SUBTILASE_SER"/>
    <property type="match status" value="1"/>
</dbReference>
<feature type="active site" description="Charge relay system" evidence="6">
    <location>
        <position position="205"/>
    </location>
</feature>
<keyword evidence="5 6" id="KW-0720">Serine protease</keyword>
<evidence type="ECO:0000256" key="1">
    <source>
        <dbReference type="ARBA" id="ARBA00011073"/>
    </source>
</evidence>
<accession>A0ABR2J7W9</accession>
<dbReference type="CDD" id="cd07489">
    <property type="entry name" value="Peptidases_S8_5"/>
    <property type="match status" value="1"/>
</dbReference>
<keyword evidence="4 6" id="KW-0378">Hydrolase</keyword>
<evidence type="ECO:0000313" key="13">
    <source>
        <dbReference type="Proteomes" id="UP001390339"/>
    </source>
</evidence>
<dbReference type="PROSITE" id="PS00137">
    <property type="entry name" value="SUBTILASE_HIS"/>
    <property type="match status" value="1"/>
</dbReference>
<dbReference type="GO" id="GO:0008233">
    <property type="term" value="F:peptidase activity"/>
    <property type="evidence" value="ECO:0007669"/>
    <property type="project" value="UniProtKB-KW"/>
</dbReference>
<dbReference type="PRINTS" id="PR00723">
    <property type="entry name" value="SUBTILISIN"/>
</dbReference>
<feature type="compositionally biased region" description="Polar residues" evidence="8">
    <location>
        <begin position="154"/>
        <end position="165"/>
    </location>
</feature>
<evidence type="ECO:0000259" key="10">
    <source>
        <dbReference type="Pfam" id="PF00082"/>
    </source>
</evidence>
<dbReference type="GO" id="GO:0006508">
    <property type="term" value="P:proteolysis"/>
    <property type="evidence" value="ECO:0007669"/>
    <property type="project" value="UniProtKB-KW"/>
</dbReference>
<dbReference type="InterPro" id="IPR022398">
    <property type="entry name" value="Peptidase_S8_His-AS"/>
</dbReference>
<evidence type="ECO:0000256" key="4">
    <source>
        <dbReference type="ARBA" id="ARBA00022801"/>
    </source>
</evidence>
<organism evidence="12 13">
    <name type="scientific">Apiospora arundinis</name>
    <dbReference type="NCBI Taxonomy" id="335852"/>
    <lineage>
        <taxon>Eukaryota</taxon>
        <taxon>Fungi</taxon>
        <taxon>Dikarya</taxon>
        <taxon>Ascomycota</taxon>
        <taxon>Pezizomycotina</taxon>
        <taxon>Sordariomycetes</taxon>
        <taxon>Xylariomycetidae</taxon>
        <taxon>Amphisphaeriales</taxon>
        <taxon>Apiosporaceae</taxon>
        <taxon>Apiospora</taxon>
    </lineage>
</organism>
<dbReference type="PROSITE" id="PS00136">
    <property type="entry name" value="SUBTILASE_ASP"/>
    <property type="match status" value="1"/>
</dbReference>
<evidence type="ECO:0000256" key="3">
    <source>
        <dbReference type="ARBA" id="ARBA00022729"/>
    </source>
</evidence>
<dbReference type="InterPro" id="IPR015500">
    <property type="entry name" value="Peptidase_S8_subtilisin-rel"/>
</dbReference>
<feature type="region of interest" description="Disordered" evidence="8">
    <location>
        <begin position="125"/>
        <end position="182"/>
    </location>
</feature>
<evidence type="ECO:0000256" key="2">
    <source>
        <dbReference type="ARBA" id="ARBA00022670"/>
    </source>
</evidence>
<dbReference type="InterPro" id="IPR050131">
    <property type="entry name" value="Peptidase_S8_subtilisin-like"/>
</dbReference>
<feature type="active site" description="Charge relay system" evidence="6">
    <location>
        <position position="587"/>
    </location>
</feature>
<dbReference type="Proteomes" id="UP001390339">
    <property type="component" value="Unassembled WGS sequence"/>
</dbReference>
<reference evidence="12 13" key="1">
    <citation type="journal article" date="2024" name="IMA Fungus">
        <title>Apiospora arundinis, a panoply of carbohydrate-active enzymes and secondary metabolites.</title>
        <authorList>
            <person name="Sorensen T."/>
            <person name="Petersen C."/>
            <person name="Muurmann A.T."/>
            <person name="Christiansen J.V."/>
            <person name="Brundto M.L."/>
            <person name="Overgaard C.K."/>
            <person name="Boysen A.T."/>
            <person name="Wollenberg R.D."/>
            <person name="Larsen T.O."/>
            <person name="Sorensen J.L."/>
            <person name="Nielsen K.L."/>
            <person name="Sondergaard T.E."/>
        </authorList>
    </citation>
    <scope>NUCLEOTIDE SEQUENCE [LARGE SCALE GENOMIC DNA]</scope>
    <source>
        <strain evidence="12 13">AAU 773</strain>
    </source>
</reference>
<evidence type="ECO:0000256" key="6">
    <source>
        <dbReference type="PROSITE-ProRule" id="PRU01240"/>
    </source>
</evidence>
<dbReference type="Gene3D" id="3.40.50.200">
    <property type="entry name" value="Peptidase S8/S53 domain"/>
    <property type="match status" value="2"/>
</dbReference>
<dbReference type="InterPro" id="IPR000209">
    <property type="entry name" value="Peptidase_S8/S53_dom"/>
</dbReference>
<name>A0ABR2J7W9_9PEZI</name>
<proteinExistence type="inferred from homology"/>
<feature type="domain" description="Peptidase S8/S53" evidence="10">
    <location>
        <begin position="196"/>
        <end position="623"/>
    </location>
</feature>
<evidence type="ECO:0000256" key="8">
    <source>
        <dbReference type="SAM" id="MobiDB-lite"/>
    </source>
</evidence>
<keyword evidence="2 6" id="KW-0645">Protease</keyword>
<evidence type="ECO:0000256" key="7">
    <source>
        <dbReference type="RuleBase" id="RU003355"/>
    </source>
</evidence>
<dbReference type="Pfam" id="PF00082">
    <property type="entry name" value="Peptidase_S8"/>
    <property type="match status" value="1"/>
</dbReference>
<feature type="signal peptide" evidence="9">
    <location>
        <begin position="1"/>
        <end position="30"/>
    </location>
</feature>
<evidence type="ECO:0000313" key="12">
    <source>
        <dbReference type="EMBL" id="KAK8873871.1"/>
    </source>
</evidence>
<comment type="caution">
    <text evidence="12">The sequence shown here is derived from an EMBL/GenBank/DDBJ whole genome shotgun (WGS) entry which is preliminary data.</text>
</comment>
<dbReference type="InterPro" id="IPR036852">
    <property type="entry name" value="Peptidase_S8/S53_dom_sf"/>
</dbReference>
<evidence type="ECO:0000259" key="11">
    <source>
        <dbReference type="Pfam" id="PF06280"/>
    </source>
</evidence>
<dbReference type="PANTHER" id="PTHR43806:SF66">
    <property type="entry name" value="SERIN ENDOPEPTIDASE"/>
    <property type="match status" value="1"/>
</dbReference>
<dbReference type="Pfam" id="PF06280">
    <property type="entry name" value="fn3_5"/>
    <property type="match status" value="1"/>
</dbReference>
<keyword evidence="13" id="KW-1185">Reference proteome</keyword>
<dbReference type="InterPro" id="IPR034187">
    <property type="entry name" value="Peptidases_S8_5"/>
</dbReference>
<keyword evidence="3 9" id="KW-0732">Signal</keyword>
<sequence length="980" mass="104801">MPRTSSFMKAARLAVAAAFVLEGCLPAAAAAGKGETSPGNDYWVRLHKSSSSIAGRDVATPSTFVKRAVSDFAIPMTVRYEFDNTDFFHGLSVTLASAADLDALKNMPDVAEVFPVQTIKRPDAQLPEFRNPFPGGKAPSNSSEGDEEPRPWWTNLSLKVSSSKTSEPDKTEQPVDFNSPHRMTGVDKVHEAGICGKGVRVAIIDTGVDYLHPALGGCFGPGCKVAFGYDLVGDNYGDTHVPAPKPDPLATCFDGFHGTHVTGIVGMEVPSNSSYFPGLVGVAPEATLGMYRVFGCEGSANDDIIVAAMQRAADDGADLISMSIGEYGSYGDGAFTIIPAAVAAIQKKGIAVIAAAGNYGSFQSFATELPGNADGALAIASAENAEFPTYPIRDSNGVEFRYGSLYPFPEGNYSVVWTSNNTTSTHGCSSVDYPPANTLEHDVSDYIVVVRRGLCSLTQLQSAAAAANYTRTLSYPDSSLDNIFIENYGLPSPAKTADGSIYAFGSTIGDTLERAARAGQPYTLTVGPPRAELVPQVGGGKPNNFSSVGPTSDFKLKPQLLAPGGSILSTWPLTDKSPGYGIISGTSMSTPYVAGIYALIKSKYPELTPPEVYARMQTTADQVSMANFPGIAPAPQQGAGLVRADRAILQASAIAADGREFNLPYDGKSAVRNFTIRNPSTGAVSYKLNNLPANGMAYWPEGSRRPNGAGFQDSRFVHLTPLPFAAKVNFLDGDEVTVEAGGSHTVSFEVIPPQDQSPLDIPVYSGFMQIISSQTQEKLSIPYVGPAYSYGASPATGTKPLTAEDRKNAWNEARDILASPQAYVASDKSDMGDYRIFSLNGTDYPVAYFSTTQMCQWWRLDLVPASTKFTPTYYGYDPAVRFDNLTEPDMPVNVVFGGVPILGYLYQSNPVLPNFLINSPWVQPADYATNTLIPLSKGSYRMLLRWLKFGRDVNKAADWESWLSGVVDIPEVPPSYSSRA</sequence>
<feature type="domain" description="C5a peptidase/Subtilisin-like protease SBT2-like Fn3-like" evidence="11">
    <location>
        <begin position="670"/>
        <end position="784"/>
    </location>
</feature>
<dbReference type="InterPro" id="IPR023828">
    <property type="entry name" value="Peptidase_S8_Ser-AS"/>
</dbReference>
<protein>
    <submittedName>
        <fullName evidence="12">Minor extracellular protease vpr</fullName>
    </submittedName>
</protein>
<comment type="similarity">
    <text evidence="1 6 7">Belongs to the peptidase S8 family.</text>
</comment>
<feature type="active site" description="Charge relay system" evidence="6">
    <location>
        <position position="257"/>
    </location>
</feature>